<comment type="cofactor">
    <cofactor evidence="1 5 7">
        <name>pyridoxal 5'-phosphate</name>
        <dbReference type="ChEBI" id="CHEBI:597326"/>
    </cofactor>
</comment>
<evidence type="ECO:0000256" key="4">
    <source>
        <dbReference type="PIRSR" id="PIRSR000524-1"/>
    </source>
</evidence>
<dbReference type="AlphaFoldDB" id="A0A4D7B6R8"/>
<dbReference type="InterPro" id="IPR024169">
    <property type="entry name" value="SP_NH2Trfase/AEP_transaminase"/>
</dbReference>
<feature type="domain" description="Aminotransferase class V" evidence="9">
    <location>
        <begin position="48"/>
        <end position="336"/>
    </location>
</feature>
<organism evidence="10 11">
    <name type="scientific">Phreatobacter stygius</name>
    <dbReference type="NCBI Taxonomy" id="1940610"/>
    <lineage>
        <taxon>Bacteria</taxon>
        <taxon>Pseudomonadati</taxon>
        <taxon>Pseudomonadota</taxon>
        <taxon>Alphaproteobacteria</taxon>
        <taxon>Hyphomicrobiales</taxon>
        <taxon>Phreatobacteraceae</taxon>
        <taxon>Phreatobacter</taxon>
    </lineage>
</organism>
<dbReference type="InterPro" id="IPR020578">
    <property type="entry name" value="Aminotrans_V_PyrdxlP_BS"/>
</dbReference>
<sequence>MTVANGRALLAIPGPTNIPDRVLQAMIRPAEEIYTGAMVGLTDSLLDDLRKVFRTKSRTYIYAANGHGGWEAALTNVLSRGDKVLVLSSGRFAIGWGEMARFIGADVEVLEGSWRASVDPAAVEERLRRDKNHEIKAVLMVQIDTASGVVNDVKAVRKAIDAAGHPALYMIDGVASVGCVRFEMDAWGIDVAMTAAQKGLMTPPGLAFVAANDKAHRAHEHATMKTLYWDWTARQQPPHYMKYCGTPPEHLLFALRAALDMILEEGLEAVWQRHALLADATHAAVSKWAEGQVLSCNVVEPSQRAASVTPVLVQGIEPETIAKYTETVCGVTLGSGIGELTGKAFRIAHMGHVNAPMVMGTLSAIEMALNALNIPHGAGGVAAAIAQLARTTSAQGDARQAEAAKPSQAEVAERVTAPA</sequence>
<name>A0A4D7B6R8_9HYPH</name>
<keyword evidence="11" id="KW-1185">Reference proteome</keyword>
<dbReference type="SUPFAM" id="SSF53383">
    <property type="entry name" value="PLP-dependent transferases"/>
    <property type="match status" value="1"/>
</dbReference>
<dbReference type="PIRSF" id="PIRSF000524">
    <property type="entry name" value="SPT"/>
    <property type="match status" value="1"/>
</dbReference>
<dbReference type="Proteomes" id="UP000298781">
    <property type="component" value="Chromosome"/>
</dbReference>
<feature type="binding site" evidence="4">
    <location>
        <position position="346"/>
    </location>
    <ligand>
        <name>substrate</name>
    </ligand>
</feature>
<dbReference type="GO" id="GO:0004760">
    <property type="term" value="F:L-serine-pyruvate transaminase activity"/>
    <property type="evidence" value="ECO:0007669"/>
    <property type="project" value="TreeGrafter"/>
</dbReference>
<evidence type="ECO:0000256" key="5">
    <source>
        <dbReference type="PIRSR" id="PIRSR000524-50"/>
    </source>
</evidence>
<dbReference type="Gene3D" id="3.90.1150.10">
    <property type="entry name" value="Aspartate Aminotransferase, domain 1"/>
    <property type="match status" value="1"/>
</dbReference>
<dbReference type="FunFam" id="3.40.640.10:FF:000054">
    <property type="entry name" value="Serine--glyoxylate aminotransferase"/>
    <property type="match status" value="1"/>
</dbReference>
<evidence type="ECO:0000259" key="9">
    <source>
        <dbReference type="Pfam" id="PF00266"/>
    </source>
</evidence>
<dbReference type="GO" id="GO:0019265">
    <property type="term" value="P:glycine biosynthetic process, by transamination of glyoxylate"/>
    <property type="evidence" value="ECO:0007669"/>
    <property type="project" value="TreeGrafter"/>
</dbReference>
<gene>
    <name evidence="10" type="ORF">E8M01_18130</name>
</gene>
<dbReference type="KEGG" id="pstg:E8M01_18130"/>
<evidence type="ECO:0000313" key="10">
    <source>
        <dbReference type="EMBL" id="QCI65960.1"/>
    </source>
</evidence>
<protein>
    <submittedName>
        <fullName evidence="10">Aminotransferase class V-fold PLP-dependent enzyme</fullName>
    </submittedName>
</protein>
<comment type="similarity">
    <text evidence="2 6">Belongs to the class-V pyridoxal-phosphate-dependent aminotransferase family.</text>
</comment>
<dbReference type="PROSITE" id="PS00595">
    <property type="entry name" value="AA_TRANSFER_CLASS_5"/>
    <property type="match status" value="1"/>
</dbReference>
<dbReference type="InterPro" id="IPR015422">
    <property type="entry name" value="PyrdxlP-dep_Trfase_small"/>
</dbReference>
<evidence type="ECO:0000256" key="7">
    <source>
        <dbReference type="RuleBase" id="RU004504"/>
    </source>
</evidence>
<evidence type="ECO:0000256" key="6">
    <source>
        <dbReference type="RuleBase" id="RU004075"/>
    </source>
</evidence>
<feature type="region of interest" description="Disordered" evidence="8">
    <location>
        <begin position="398"/>
        <end position="419"/>
    </location>
</feature>
<dbReference type="OrthoDB" id="389074at2"/>
<dbReference type="Gene3D" id="3.40.640.10">
    <property type="entry name" value="Type I PLP-dependent aspartate aminotransferase-like (Major domain)"/>
    <property type="match status" value="1"/>
</dbReference>
<feature type="modified residue" description="N6-(pyridoxal phosphate)lysine" evidence="5">
    <location>
        <position position="198"/>
    </location>
</feature>
<dbReference type="InterPro" id="IPR000192">
    <property type="entry name" value="Aminotrans_V_dom"/>
</dbReference>
<accession>A0A4D7B6R8</accession>
<keyword evidence="10" id="KW-0808">Transferase</keyword>
<proteinExistence type="inferred from homology"/>
<evidence type="ECO:0000313" key="11">
    <source>
        <dbReference type="Proteomes" id="UP000298781"/>
    </source>
</evidence>
<keyword evidence="10" id="KW-0032">Aminotransferase</keyword>
<evidence type="ECO:0000256" key="2">
    <source>
        <dbReference type="ARBA" id="ARBA00009236"/>
    </source>
</evidence>
<evidence type="ECO:0000256" key="3">
    <source>
        <dbReference type="ARBA" id="ARBA00022898"/>
    </source>
</evidence>
<dbReference type="RefSeq" id="WP_136961406.1">
    <property type="nucleotide sequence ID" value="NZ_CP039690.1"/>
</dbReference>
<dbReference type="EMBL" id="CP039690">
    <property type="protein sequence ID" value="QCI65960.1"/>
    <property type="molecule type" value="Genomic_DNA"/>
</dbReference>
<evidence type="ECO:0000256" key="8">
    <source>
        <dbReference type="SAM" id="MobiDB-lite"/>
    </source>
</evidence>
<dbReference type="FunFam" id="3.90.1150.10:FF:000204">
    <property type="entry name" value="Hypothetical aminotransferase"/>
    <property type="match status" value="1"/>
</dbReference>
<dbReference type="PANTHER" id="PTHR21152">
    <property type="entry name" value="AMINOTRANSFERASE CLASS V"/>
    <property type="match status" value="1"/>
</dbReference>
<evidence type="ECO:0000256" key="1">
    <source>
        <dbReference type="ARBA" id="ARBA00001933"/>
    </source>
</evidence>
<keyword evidence="3 5" id="KW-0663">Pyridoxal phosphate</keyword>
<dbReference type="InterPro" id="IPR015424">
    <property type="entry name" value="PyrdxlP-dep_Trfase"/>
</dbReference>
<dbReference type="Pfam" id="PF00266">
    <property type="entry name" value="Aminotran_5"/>
    <property type="match status" value="1"/>
</dbReference>
<dbReference type="GO" id="GO:0008453">
    <property type="term" value="F:alanine-glyoxylate transaminase activity"/>
    <property type="evidence" value="ECO:0007669"/>
    <property type="project" value="TreeGrafter"/>
</dbReference>
<reference evidence="10 11" key="1">
    <citation type="submission" date="2019-04" db="EMBL/GenBank/DDBJ databases">
        <title>Phreatobacter aquaticus sp. nov.</title>
        <authorList>
            <person name="Choi A."/>
        </authorList>
    </citation>
    <scope>NUCLEOTIDE SEQUENCE [LARGE SCALE GENOMIC DNA]</scope>
    <source>
        <strain evidence="10 11">KCTC 52518</strain>
    </source>
</reference>
<dbReference type="InterPro" id="IPR015421">
    <property type="entry name" value="PyrdxlP-dep_Trfase_major"/>
</dbReference>
<dbReference type="PANTHER" id="PTHR21152:SF40">
    <property type="entry name" value="ALANINE--GLYOXYLATE AMINOTRANSFERASE"/>
    <property type="match status" value="1"/>
</dbReference>